<protein>
    <recommendedName>
        <fullName evidence="7">Sugar phosphate transporter domain-containing protein</fullName>
    </recommendedName>
</protein>
<keyword evidence="4 6" id="KW-0472">Membrane</keyword>
<evidence type="ECO:0000256" key="1">
    <source>
        <dbReference type="ARBA" id="ARBA00004141"/>
    </source>
</evidence>
<evidence type="ECO:0000313" key="8">
    <source>
        <dbReference type="EMBL" id="KAJ8908146.1"/>
    </source>
</evidence>
<dbReference type="Pfam" id="PF03151">
    <property type="entry name" value="TPT"/>
    <property type="match status" value="1"/>
</dbReference>
<dbReference type="EMBL" id="JAMWBK010000002">
    <property type="protein sequence ID" value="KAJ8908146.1"/>
    <property type="molecule type" value="Genomic_DNA"/>
</dbReference>
<organism evidence="8 9">
    <name type="scientific">Rhodosorus marinus</name>
    <dbReference type="NCBI Taxonomy" id="101924"/>
    <lineage>
        <taxon>Eukaryota</taxon>
        <taxon>Rhodophyta</taxon>
        <taxon>Stylonematophyceae</taxon>
        <taxon>Stylonematales</taxon>
        <taxon>Stylonemataceae</taxon>
        <taxon>Rhodosorus</taxon>
    </lineage>
</organism>
<dbReference type="GO" id="GO:0016020">
    <property type="term" value="C:membrane"/>
    <property type="evidence" value="ECO:0007669"/>
    <property type="project" value="UniProtKB-SubCell"/>
</dbReference>
<feature type="domain" description="Sugar phosphate transporter" evidence="7">
    <location>
        <begin position="75"/>
        <end position="364"/>
    </location>
</feature>
<feature type="transmembrane region" description="Helical" evidence="6">
    <location>
        <begin position="73"/>
        <end position="91"/>
    </location>
</feature>
<dbReference type="Proteomes" id="UP001157974">
    <property type="component" value="Unassembled WGS sequence"/>
</dbReference>
<proteinExistence type="predicted"/>
<comment type="caution">
    <text evidence="8">The sequence shown here is derived from an EMBL/GenBank/DDBJ whole genome shotgun (WGS) entry which is preliminary data.</text>
</comment>
<keyword evidence="3 6" id="KW-1133">Transmembrane helix</keyword>
<dbReference type="SUPFAM" id="SSF103481">
    <property type="entry name" value="Multidrug resistance efflux transporter EmrE"/>
    <property type="match status" value="1"/>
</dbReference>
<dbReference type="AlphaFoldDB" id="A0AAV8V2N1"/>
<feature type="region of interest" description="Disordered" evidence="5">
    <location>
        <begin position="36"/>
        <end position="65"/>
    </location>
</feature>
<sequence>MAFVSVVSGSLRASPSVASTCSSTRSGFVRSGRLPVISQNNGESQGRPVTRMSASTAASQPPAEKEKTLAERAALLLYIGCWYGANIMFNIQNKRLLKIFPLYTTVTLFQFGMGALVAVVLWATGVHKMHKATKEELKSIYPLALSHMLGNILTNLSLRQMAVSFTHTIKAGEPFFSVALSKIFVPGTAFHPAVYASLLPIVAGVTLASANEVSFNWLGFGTAMSSNIAFQSRNVLSKKCMQDVKMDNLNLFGYISILSFLTLLPFTLFLEGAKYASVFGGAAGAGASGLSLLATLSICGFLHFLYNQFSYVVLQRVNPVTHAVGNTMKRVAVIVSSIIVFKNEVTTLNKIGTAIAIFGVGLYSQVKRLKPKAKTEA</sequence>
<dbReference type="InterPro" id="IPR050186">
    <property type="entry name" value="TPT_transporter"/>
</dbReference>
<reference evidence="8 9" key="1">
    <citation type="journal article" date="2023" name="Nat. Commun.">
        <title>Origin of minicircular mitochondrial genomes in red algae.</title>
        <authorList>
            <person name="Lee Y."/>
            <person name="Cho C.H."/>
            <person name="Lee Y.M."/>
            <person name="Park S.I."/>
            <person name="Yang J.H."/>
            <person name="West J.A."/>
            <person name="Bhattacharya D."/>
            <person name="Yoon H.S."/>
        </authorList>
    </citation>
    <scope>NUCLEOTIDE SEQUENCE [LARGE SCALE GENOMIC DNA]</scope>
    <source>
        <strain evidence="8 9">CCMP1338</strain>
        <tissue evidence="8">Whole cell</tissue>
    </source>
</reference>
<evidence type="ECO:0000256" key="3">
    <source>
        <dbReference type="ARBA" id="ARBA00022989"/>
    </source>
</evidence>
<dbReference type="InterPro" id="IPR004853">
    <property type="entry name" value="Sugar_P_trans_dom"/>
</dbReference>
<evidence type="ECO:0000256" key="5">
    <source>
        <dbReference type="SAM" id="MobiDB-lite"/>
    </source>
</evidence>
<name>A0AAV8V2N1_9RHOD</name>
<keyword evidence="2 6" id="KW-0812">Transmembrane</keyword>
<keyword evidence="9" id="KW-1185">Reference proteome</keyword>
<evidence type="ECO:0000313" key="9">
    <source>
        <dbReference type="Proteomes" id="UP001157974"/>
    </source>
</evidence>
<feature type="transmembrane region" description="Helical" evidence="6">
    <location>
        <begin position="282"/>
        <end position="306"/>
    </location>
</feature>
<feature type="transmembrane region" description="Helical" evidence="6">
    <location>
        <begin position="251"/>
        <end position="270"/>
    </location>
</feature>
<comment type="subcellular location">
    <subcellularLocation>
        <location evidence="1">Membrane</location>
        <topology evidence="1">Multi-pass membrane protein</topology>
    </subcellularLocation>
</comment>
<evidence type="ECO:0000256" key="6">
    <source>
        <dbReference type="SAM" id="Phobius"/>
    </source>
</evidence>
<feature type="transmembrane region" description="Helical" evidence="6">
    <location>
        <begin position="103"/>
        <end position="124"/>
    </location>
</feature>
<dbReference type="PANTHER" id="PTHR11132">
    <property type="entry name" value="SOLUTE CARRIER FAMILY 35"/>
    <property type="match status" value="1"/>
</dbReference>
<evidence type="ECO:0000256" key="4">
    <source>
        <dbReference type="ARBA" id="ARBA00023136"/>
    </source>
</evidence>
<gene>
    <name evidence="8" type="ORF">NDN08_008240</name>
</gene>
<evidence type="ECO:0000259" key="7">
    <source>
        <dbReference type="Pfam" id="PF03151"/>
    </source>
</evidence>
<dbReference type="InterPro" id="IPR037185">
    <property type="entry name" value="EmrE-like"/>
</dbReference>
<accession>A0AAV8V2N1</accession>
<evidence type="ECO:0000256" key="2">
    <source>
        <dbReference type="ARBA" id="ARBA00022692"/>
    </source>
</evidence>